<feature type="region of interest" description="Disordered" evidence="13">
    <location>
        <begin position="516"/>
        <end position="561"/>
    </location>
</feature>
<dbReference type="STRING" id="1531966.A0A0A1TC15"/>
<dbReference type="PANTHER" id="PTHR12849">
    <property type="entry name" value="RNA LARIAT DEBRANCHING ENZYME"/>
    <property type="match status" value="1"/>
</dbReference>
<reference evidence="15 16" key="1">
    <citation type="journal article" date="2015" name="Genome Announc.">
        <title>Draft Genome Sequence and Gene Annotation of the Entomopathogenic Fungus Verticillium hemipterigenum.</title>
        <authorList>
            <person name="Horn F."/>
            <person name="Habel A."/>
            <person name="Scharf D.H."/>
            <person name="Dworschak J."/>
            <person name="Brakhage A.A."/>
            <person name="Guthke R."/>
            <person name="Hertweck C."/>
            <person name="Linde J."/>
        </authorList>
    </citation>
    <scope>NUCLEOTIDE SEQUENCE [LARGE SCALE GENOMIC DNA]</scope>
</reference>
<evidence type="ECO:0000256" key="8">
    <source>
        <dbReference type="ARBA" id="ARBA00022801"/>
    </source>
</evidence>
<comment type="subcellular location">
    <subcellularLocation>
        <location evidence="4">Nucleus</location>
    </subcellularLocation>
</comment>
<comment type="similarity">
    <text evidence="5">Belongs to the lariat debranching enzyme family.</text>
</comment>
<dbReference type="EMBL" id="CDHN01000002">
    <property type="protein sequence ID" value="CEJ85649.1"/>
    <property type="molecule type" value="Genomic_DNA"/>
</dbReference>
<evidence type="ECO:0000256" key="12">
    <source>
        <dbReference type="ARBA" id="ARBA00023242"/>
    </source>
</evidence>
<evidence type="ECO:0000313" key="15">
    <source>
        <dbReference type="EMBL" id="CEJ85649.1"/>
    </source>
</evidence>
<keyword evidence="7" id="KW-0479">Metal-binding</keyword>
<evidence type="ECO:0000256" key="11">
    <source>
        <dbReference type="ARBA" id="ARBA00023211"/>
    </source>
</evidence>
<evidence type="ECO:0000256" key="13">
    <source>
        <dbReference type="SAM" id="MobiDB-lite"/>
    </source>
</evidence>
<evidence type="ECO:0000256" key="5">
    <source>
        <dbReference type="ARBA" id="ARBA00006045"/>
    </source>
</evidence>
<evidence type="ECO:0000256" key="4">
    <source>
        <dbReference type="ARBA" id="ARBA00004123"/>
    </source>
</evidence>
<comment type="cofactor">
    <cofactor evidence="1">
        <name>Mn(2+)</name>
        <dbReference type="ChEBI" id="CHEBI:29035"/>
    </cofactor>
</comment>
<sequence>MGTDTRSVKGVRIAIEGCGHGTLDAIYASIESSYKARGWDGVDLVIIGGDFQSVRDAADLSIMSCPVKYRHLGDFPDYYSGKKKAPFTTVFIAGNHEASSHLWELYYGGWVAPNIYYLGAANVIRFGPLRIAALSGIWSGHDYRKPHLERLPFTYNDVKSFYHVREYDVRKLLQIRTQVDIGLSHDWPRGIERHGNSNALFKKKPFFRQESLDGTLGSVAADYVLNRLRPPYWFSAHMHVKFAALKKFDNDSTSTAAPVVAPEPQAVAAVEANPDEIDLDMDDDDDDANGNAPDQAPATTVASTTVPEATNTESEVSDALKAQLPASFFQKQRPKGIPGQPVPETIFNKEVRFLALDKCLPGRSFLQLCDVQPHSQQEAKSETTSSKGPQHSLQYDPEWLAIVRVFHTGLVIGDPSAKVPEDEGEEHYASLIDAERKWVEEHIVQKNLLDVPNNFEITAPPYVEGTPEIVTTMPEEYTNPQTETFCNLLGIKNIWDSLVEERQQRRLALETTPEMFGEQERSRFGGGRGGGRGGRGGGRGRGGRGGRGGPGRGRGGFHGRY</sequence>
<evidence type="ECO:0000256" key="7">
    <source>
        <dbReference type="ARBA" id="ARBA00022723"/>
    </source>
</evidence>
<dbReference type="Proteomes" id="UP000039046">
    <property type="component" value="Unassembled WGS sequence"/>
</dbReference>
<gene>
    <name evidence="15" type="ORF">VHEMI03833</name>
</gene>
<organism evidence="15 16">
    <name type="scientific">[Torrubiella] hemipterigena</name>
    <dbReference type="NCBI Taxonomy" id="1531966"/>
    <lineage>
        <taxon>Eukaryota</taxon>
        <taxon>Fungi</taxon>
        <taxon>Dikarya</taxon>
        <taxon>Ascomycota</taxon>
        <taxon>Pezizomycotina</taxon>
        <taxon>Sordariomycetes</taxon>
        <taxon>Hypocreomycetidae</taxon>
        <taxon>Hypocreales</taxon>
        <taxon>Clavicipitaceae</taxon>
        <taxon>Clavicipitaceae incertae sedis</taxon>
        <taxon>'Torrubiella' clade</taxon>
    </lineage>
</organism>
<dbReference type="HOGENOM" id="CLU_005893_1_0_1"/>
<comment type="cofactor">
    <cofactor evidence="3">
        <name>Fe(2+)</name>
        <dbReference type="ChEBI" id="CHEBI:29033"/>
    </cofactor>
</comment>
<feature type="domain" description="Lariat debranching enzyme C-terminal" evidence="14">
    <location>
        <begin position="342"/>
        <end position="495"/>
    </location>
</feature>
<dbReference type="Pfam" id="PF05011">
    <property type="entry name" value="DBR1"/>
    <property type="match status" value="1"/>
</dbReference>
<name>A0A0A1TC15_9HYPO</name>
<keyword evidence="11" id="KW-0464">Manganese</keyword>
<keyword evidence="8" id="KW-0378">Hydrolase</keyword>
<dbReference type="CDD" id="cd00844">
    <property type="entry name" value="MPP_Dbr1_N"/>
    <property type="match status" value="1"/>
</dbReference>
<evidence type="ECO:0000256" key="2">
    <source>
        <dbReference type="ARBA" id="ARBA00001947"/>
    </source>
</evidence>
<dbReference type="InterPro" id="IPR007708">
    <property type="entry name" value="DBR1_C"/>
</dbReference>
<keyword evidence="6" id="KW-0507">mRNA processing</keyword>
<keyword evidence="16" id="KW-1185">Reference proteome</keyword>
<evidence type="ECO:0000256" key="10">
    <source>
        <dbReference type="ARBA" id="ARBA00023004"/>
    </source>
</evidence>
<keyword evidence="12" id="KW-0539">Nucleus</keyword>
<dbReference type="GO" id="GO:0005634">
    <property type="term" value="C:nucleus"/>
    <property type="evidence" value="ECO:0007669"/>
    <property type="project" value="UniProtKB-SubCell"/>
</dbReference>
<evidence type="ECO:0000313" key="16">
    <source>
        <dbReference type="Proteomes" id="UP000039046"/>
    </source>
</evidence>
<proteinExistence type="inferred from homology"/>
<evidence type="ECO:0000256" key="6">
    <source>
        <dbReference type="ARBA" id="ARBA00022664"/>
    </source>
</evidence>
<dbReference type="InterPro" id="IPR029052">
    <property type="entry name" value="Metallo-depent_PP-like"/>
</dbReference>
<protein>
    <submittedName>
        <fullName evidence="15">Putative RNA lariat debranching enzyme</fullName>
    </submittedName>
</protein>
<dbReference type="OrthoDB" id="407609at2759"/>
<dbReference type="InterPro" id="IPR041816">
    <property type="entry name" value="Dbr1_N"/>
</dbReference>
<evidence type="ECO:0000256" key="9">
    <source>
        <dbReference type="ARBA" id="ARBA00022833"/>
    </source>
</evidence>
<evidence type="ECO:0000256" key="3">
    <source>
        <dbReference type="ARBA" id="ARBA00001954"/>
    </source>
</evidence>
<dbReference type="SMART" id="SM01124">
    <property type="entry name" value="DBR1"/>
    <property type="match status" value="1"/>
</dbReference>
<keyword evidence="10" id="KW-0408">Iron</keyword>
<dbReference type="PANTHER" id="PTHR12849:SF0">
    <property type="entry name" value="LARIAT DEBRANCHING ENZYME"/>
    <property type="match status" value="1"/>
</dbReference>
<dbReference type="GO" id="GO:0000398">
    <property type="term" value="P:mRNA splicing, via spliceosome"/>
    <property type="evidence" value="ECO:0007669"/>
    <property type="project" value="TreeGrafter"/>
</dbReference>
<feature type="compositionally biased region" description="Acidic residues" evidence="13">
    <location>
        <begin position="277"/>
        <end position="288"/>
    </location>
</feature>
<dbReference type="GO" id="GO:0008419">
    <property type="term" value="F:RNA lariat debranching enzyme activity"/>
    <property type="evidence" value="ECO:0007669"/>
    <property type="project" value="UniProtKB-ARBA"/>
</dbReference>
<evidence type="ECO:0000259" key="14">
    <source>
        <dbReference type="SMART" id="SM01124"/>
    </source>
</evidence>
<comment type="cofactor">
    <cofactor evidence="2">
        <name>Zn(2+)</name>
        <dbReference type="ChEBI" id="CHEBI:29105"/>
    </cofactor>
</comment>
<feature type="compositionally biased region" description="Low complexity" evidence="13">
    <location>
        <begin position="289"/>
        <end position="310"/>
    </location>
</feature>
<dbReference type="InterPro" id="IPR004843">
    <property type="entry name" value="Calcineurin-like_PHP"/>
</dbReference>
<accession>A0A0A1TC15</accession>
<feature type="compositionally biased region" description="Gly residues" evidence="13">
    <location>
        <begin position="524"/>
        <end position="554"/>
    </location>
</feature>
<evidence type="ECO:0000256" key="1">
    <source>
        <dbReference type="ARBA" id="ARBA00001936"/>
    </source>
</evidence>
<dbReference type="SUPFAM" id="SSF56300">
    <property type="entry name" value="Metallo-dependent phosphatases"/>
    <property type="match status" value="1"/>
</dbReference>
<feature type="region of interest" description="Disordered" evidence="13">
    <location>
        <begin position="277"/>
        <end position="317"/>
    </location>
</feature>
<keyword evidence="9" id="KW-0862">Zinc</keyword>
<dbReference type="GO" id="GO:0046872">
    <property type="term" value="F:metal ion binding"/>
    <property type="evidence" value="ECO:0007669"/>
    <property type="project" value="UniProtKB-KW"/>
</dbReference>
<dbReference type="AlphaFoldDB" id="A0A0A1TC15"/>
<dbReference type="Pfam" id="PF00149">
    <property type="entry name" value="Metallophos"/>
    <property type="match status" value="1"/>
</dbReference>